<gene>
    <name evidence="2" type="ORF">FOZ60_013197</name>
</gene>
<sequence length="547" mass="61732">MLCYLLKMAILVADAAVVEEMSSAGNKTTMYGRLRRSLAAAQVLYHHGMERLDSSGWTACPVVDLLSALRSITLQAQDVFGSRLDRSLGEIVHPWRSPLSPLPLDLDNRSRVCFKWSTDLLPQQAVWLAELAHYGGEDAPWMKVVVARLMADLGLSQRTFCSQYEPVPPQLEIHTLIDWEGPSDLIQDRMLALMALSPSEGFSNPRLPQQFVPLRMLLRNQPKLSIVVSSRVDDFGIDCVKRLQVMLKMTAYGCHSSRILCEVVVIEWAPLPGRARLVDVLESSSRLPSVVIRIVTVPYSLHRQFPGHRLWTFPDSVAANVGFGRATGEWILKLNTDSIVTPQVFELLAVDTLLRPDTVYRATYIDAPVDVDQALETPSERFLEALVMSPEYEEAVDAGAWDRSMRFGESRDFCKLRALLNGSTAQRSPSDLYWLGSGDFILFHREALEASSGYPNVLQHNLIDDTLHCRLQYKGFNQVLLHPPCVNIHMHHRRDSDYLSTVGVWSLSSDDWQDMCSDPFKPLLGENNIERHWLFTGHAFTESTFLL</sequence>
<dbReference type="Proteomes" id="UP000541610">
    <property type="component" value="Unassembled WGS sequence"/>
</dbReference>
<dbReference type="AlphaFoldDB" id="A0A7J6P8S6"/>
<name>A0A7J6P8S6_PEROL</name>
<evidence type="ECO:0000313" key="3">
    <source>
        <dbReference type="Proteomes" id="UP000541610"/>
    </source>
</evidence>
<proteinExistence type="predicted"/>
<dbReference type="OrthoDB" id="2329609at2759"/>
<reference evidence="2 3" key="1">
    <citation type="submission" date="2020-04" db="EMBL/GenBank/DDBJ databases">
        <title>Perkinsus olseni comparative genomics.</title>
        <authorList>
            <person name="Bogema D.R."/>
        </authorList>
    </citation>
    <scope>NUCLEOTIDE SEQUENCE [LARGE SCALE GENOMIC DNA]</scope>
    <source>
        <strain evidence="2">00978-12</strain>
    </source>
</reference>
<dbReference type="SUPFAM" id="SSF53448">
    <property type="entry name" value="Nucleotide-diphospho-sugar transferases"/>
    <property type="match status" value="1"/>
</dbReference>
<dbReference type="InterPro" id="IPR029044">
    <property type="entry name" value="Nucleotide-diphossugar_trans"/>
</dbReference>
<feature type="signal peptide" evidence="1">
    <location>
        <begin position="1"/>
        <end position="15"/>
    </location>
</feature>
<dbReference type="Gene3D" id="3.90.550.10">
    <property type="entry name" value="Spore Coat Polysaccharide Biosynthesis Protein SpsA, Chain A"/>
    <property type="match status" value="1"/>
</dbReference>
<keyword evidence="1" id="KW-0732">Signal</keyword>
<evidence type="ECO:0000313" key="2">
    <source>
        <dbReference type="EMBL" id="KAF4692528.1"/>
    </source>
</evidence>
<dbReference type="EMBL" id="JABANP010000059">
    <property type="protein sequence ID" value="KAF4692528.1"/>
    <property type="molecule type" value="Genomic_DNA"/>
</dbReference>
<evidence type="ECO:0000256" key="1">
    <source>
        <dbReference type="SAM" id="SignalP"/>
    </source>
</evidence>
<feature type="chain" id="PRO_5029910885" evidence="1">
    <location>
        <begin position="16"/>
        <end position="547"/>
    </location>
</feature>
<protein>
    <submittedName>
        <fullName evidence="2">Uncharacterized protein</fullName>
    </submittedName>
</protein>
<accession>A0A7J6P8S6</accession>
<comment type="caution">
    <text evidence="2">The sequence shown here is derived from an EMBL/GenBank/DDBJ whole genome shotgun (WGS) entry which is preliminary data.</text>
</comment>
<organism evidence="2 3">
    <name type="scientific">Perkinsus olseni</name>
    <name type="common">Perkinsus atlanticus</name>
    <dbReference type="NCBI Taxonomy" id="32597"/>
    <lineage>
        <taxon>Eukaryota</taxon>
        <taxon>Sar</taxon>
        <taxon>Alveolata</taxon>
        <taxon>Perkinsozoa</taxon>
        <taxon>Perkinsea</taxon>
        <taxon>Perkinsida</taxon>
        <taxon>Perkinsidae</taxon>
        <taxon>Perkinsus</taxon>
    </lineage>
</organism>